<protein>
    <recommendedName>
        <fullName evidence="1">Pyrin domain-containing protein</fullName>
    </recommendedName>
</protein>
<organism evidence="2 3">
    <name type="scientific">Poecilia reticulata</name>
    <name type="common">Guppy</name>
    <name type="synonym">Acanthophacelus reticulatus</name>
    <dbReference type="NCBI Taxonomy" id="8081"/>
    <lineage>
        <taxon>Eukaryota</taxon>
        <taxon>Metazoa</taxon>
        <taxon>Chordata</taxon>
        <taxon>Craniata</taxon>
        <taxon>Vertebrata</taxon>
        <taxon>Euteleostomi</taxon>
        <taxon>Actinopterygii</taxon>
        <taxon>Neopterygii</taxon>
        <taxon>Teleostei</taxon>
        <taxon>Neoteleostei</taxon>
        <taxon>Acanthomorphata</taxon>
        <taxon>Ovalentaria</taxon>
        <taxon>Atherinomorphae</taxon>
        <taxon>Cyprinodontiformes</taxon>
        <taxon>Poeciliidae</taxon>
        <taxon>Poeciliinae</taxon>
        <taxon>Poecilia</taxon>
    </lineage>
</organism>
<keyword evidence="3" id="KW-1185">Reference proteome</keyword>
<reference evidence="2" key="3">
    <citation type="submission" date="2025-09" db="UniProtKB">
        <authorList>
            <consortium name="Ensembl"/>
        </authorList>
    </citation>
    <scope>IDENTIFICATION</scope>
    <source>
        <strain evidence="2">Guanapo</strain>
    </source>
</reference>
<evidence type="ECO:0000259" key="1">
    <source>
        <dbReference type="PROSITE" id="PS50824"/>
    </source>
</evidence>
<dbReference type="Gene3D" id="1.10.533.10">
    <property type="entry name" value="Death Domain, Fas"/>
    <property type="match status" value="1"/>
</dbReference>
<reference evidence="3" key="1">
    <citation type="submission" date="2013-11" db="EMBL/GenBank/DDBJ databases">
        <title>The genomic landscape of the Guanapo guppy.</title>
        <authorList>
            <person name="Kuenstner A."/>
            <person name="Dreyer C."/>
        </authorList>
    </citation>
    <scope>NUCLEOTIDE SEQUENCE</scope>
    <source>
        <strain evidence="3">Guanapo</strain>
    </source>
</reference>
<evidence type="ECO:0000313" key="2">
    <source>
        <dbReference type="Ensembl" id="ENSPREP00000028592.1"/>
    </source>
</evidence>
<reference evidence="2" key="2">
    <citation type="submission" date="2025-08" db="UniProtKB">
        <authorList>
            <consortium name="Ensembl"/>
        </authorList>
    </citation>
    <scope>IDENTIFICATION</scope>
    <source>
        <strain evidence="2">Guanapo</strain>
    </source>
</reference>
<dbReference type="SUPFAM" id="SSF47986">
    <property type="entry name" value="DEATH domain"/>
    <property type="match status" value="1"/>
</dbReference>
<dbReference type="Proteomes" id="UP000242638">
    <property type="component" value="Unassembled WGS sequence"/>
</dbReference>
<dbReference type="OMA" id="QATRRWD"/>
<dbReference type="Ensembl" id="ENSPRET00000028907.1">
    <property type="protein sequence ID" value="ENSPREP00000028592.1"/>
    <property type="gene ID" value="ENSPREG00000019350.1"/>
</dbReference>
<sequence>MTAEDILEVLEELNQEEFEKFKWFLQQPEILSGLPTVKRKRLEGAKTLDIVDLMVQIYTLERCMEVTCKILGKVNRNDLRTRFLSLLGSGCLRFRKSQRVEFNNSIY</sequence>
<accession>A0A3P9Q363</accession>
<feature type="domain" description="Pyrin" evidence="1">
    <location>
        <begin position="1"/>
        <end position="79"/>
    </location>
</feature>
<proteinExistence type="predicted"/>
<dbReference type="GeneTree" id="ENSGT00940000176860"/>
<evidence type="ECO:0000313" key="3">
    <source>
        <dbReference type="Proteomes" id="UP000242638"/>
    </source>
</evidence>
<dbReference type="InterPro" id="IPR004020">
    <property type="entry name" value="DAPIN"/>
</dbReference>
<dbReference type="AlphaFoldDB" id="A0A3P9Q363"/>
<dbReference type="Bgee" id="ENSPREG00000019350">
    <property type="expression patterns" value="Expressed in caudal fin"/>
</dbReference>
<dbReference type="PROSITE" id="PS50824">
    <property type="entry name" value="DAPIN"/>
    <property type="match status" value="1"/>
</dbReference>
<dbReference type="InterPro" id="IPR011029">
    <property type="entry name" value="DEATH-like_dom_sf"/>
</dbReference>
<dbReference type="SMART" id="SM01289">
    <property type="entry name" value="PYRIN"/>
    <property type="match status" value="1"/>
</dbReference>
<dbReference type="Pfam" id="PF02758">
    <property type="entry name" value="PYRIN"/>
    <property type="match status" value="1"/>
</dbReference>
<name>A0A3P9Q363_POERE</name>